<evidence type="ECO:0000256" key="3">
    <source>
        <dbReference type="ARBA" id="ARBA00022701"/>
    </source>
</evidence>
<name>A0AAW1R0W5_9CHLO</name>
<dbReference type="PRINTS" id="PR00380">
    <property type="entry name" value="KINESINHEAVY"/>
</dbReference>
<feature type="binding site" evidence="10">
    <location>
        <begin position="100"/>
        <end position="107"/>
    </location>
    <ligand>
        <name>ATP</name>
        <dbReference type="ChEBI" id="CHEBI:30616"/>
    </ligand>
</feature>
<dbReference type="PANTHER" id="PTHR47970:SF12">
    <property type="entry name" value="KINESIN FAMILY MEMBER 11"/>
    <property type="match status" value="1"/>
</dbReference>
<dbReference type="PANTHER" id="PTHR47970">
    <property type="entry name" value="KINESIN-LIKE PROTEIN KIF11"/>
    <property type="match status" value="1"/>
</dbReference>
<evidence type="ECO:0000256" key="5">
    <source>
        <dbReference type="ARBA" id="ARBA00022840"/>
    </source>
</evidence>
<evidence type="ECO:0000256" key="1">
    <source>
        <dbReference type="ARBA" id="ARBA00004186"/>
    </source>
</evidence>
<dbReference type="GO" id="GO:0051231">
    <property type="term" value="P:spindle elongation"/>
    <property type="evidence" value="ECO:0007669"/>
    <property type="project" value="TreeGrafter"/>
</dbReference>
<keyword evidence="7" id="KW-0206">Cytoskeleton</keyword>
<feature type="coiled-coil region" evidence="11">
    <location>
        <begin position="364"/>
        <end position="464"/>
    </location>
</feature>
<keyword evidence="11" id="KW-0175">Coiled coil</keyword>
<keyword evidence="6 10" id="KW-0505">Motor protein</keyword>
<dbReference type="Pfam" id="PF00225">
    <property type="entry name" value="Kinesin"/>
    <property type="match status" value="1"/>
</dbReference>
<dbReference type="GO" id="GO:0072686">
    <property type="term" value="C:mitotic spindle"/>
    <property type="evidence" value="ECO:0007669"/>
    <property type="project" value="TreeGrafter"/>
</dbReference>
<dbReference type="CDD" id="cd01364">
    <property type="entry name" value="KISc_BimC_Eg5"/>
    <property type="match status" value="1"/>
</dbReference>
<evidence type="ECO:0000256" key="12">
    <source>
        <dbReference type="SAM" id="MobiDB-lite"/>
    </source>
</evidence>
<dbReference type="InterPro" id="IPR036961">
    <property type="entry name" value="Kinesin_motor_dom_sf"/>
</dbReference>
<evidence type="ECO:0000256" key="10">
    <source>
        <dbReference type="PROSITE-ProRule" id="PRU00283"/>
    </source>
</evidence>
<reference evidence="14 15" key="1">
    <citation type="journal article" date="2024" name="Nat. Commun.">
        <title>Phylogenomics reveals the evolutionary origins of lichenization in chlorophyte algae.</title>
        <authorList>
            <person name="Puginier C."/>
            <person name="Libourel C."/>
            <person name="Otte J."/>
            <person name="Skaloud P."/>
            <person name="Haon M."/>
            <person name="Grisel S."/>
            <person name="Petersen M."/>
            <person name="Berrin J.G."/>
            <person name="Delaux P.M."/>
            <person name="Dal Grande F."/>
            <person name="Keller J."/>
        </authorList>
    </citation>
    <scope>NUCLEOTIDE SEQUENCE [LARGE SCALE GENOMIC DNA]</scope>
    <source>
        <strain evidence="14 15">SAG 2145</strain>
    </source>
</reference>
<protein>
    <recommendedName>
        <fullName evidence="13">Kinesin motor domain-containing protein</fullName>
    </recommendedName>
</protein>
<dbReference type="AlphaFoldDB" id="A0AAW1R0W5"/>
<feature type="compositionally biased region" description="Basic and acidic residues" evidence="12">
    <location>
        <begin position="1030"/>
        <end position="1043"/>
    </location>
</feature>
<dbReference type="GO" id="GO:0005876">
    <property type="term" value="C:spindle microtubule"/>
    <property type="evidence" value="ECO:0007669"/>
    <property type="project" value="TreeGrafter"/>
</dbReference>
<evidence type="ECO:0000313" key="15">
    <source>
        <dbReference type="Proteomes" id="UP001438707"/>
    </source>
</evidence>
<comment type="similarity">
    <text evidence="8">Belongs to the TRAFAC class myosin-kinesin ATPase superfamily. Kinesin family. KIN-5/BimC subfamily.</text>
</comment>
<evidence type="ECO:0000256" key="11">
    <source>
        <dbReference type="SAM" id="Coils"/>
    </source>
</evidence>
<keyword evidence="3" id="KW-0493">Microtubule</keyword>
<dbReference type="InterPro" id="IPR047149">
    <property type="entry name" value="KIF11-like"/>
</dbReference>
<comment type="subcellular location">
    <subcellularLocation>
        <location evidence="1">Cytoplasm</location>
        <location evidence="1">Cytoskeleton</location>
        <location evidence="1">Spindle</location>
    </subcellularLocation>
</comment>
<dbReference type="Gene3D" id="3.40.850.10">
    <property type="entry name" value="Kinesin motor domain"/>
    <property type="match status" value="1"/>
</dbReference>
<dbReference type="InterPro" id="IPR047241">
    <property type="entry name" value="KIF11-like_kin_motor_dom"/>
</dbReference>
<dbReference type="GO" id="GO:0008574">
    <property type="term" value="F:plus-end-directed microtubule motor activity"/>
    <property type="evidence" value="ECO:0007669"/>
    <property type="project" value="TreeGrafter"/>
</dbReference>
<dbReference type="GO" id="GO:0005524">
    <property type="term" value="F:ATP binding"/>
    <property type="evidence" value="ECO:0007669"/>
    <property type="project" value="UniProtKB-UniRule"/>
</dbReference>
<feature type="region of interest" description="Disordered" evidence="12">
    <location>
        <begin position="1009"/>
        <end position="1082"/>
    </location>
</feature>
<evidence type="ECO:0000256" key="8">
    <source>
        <dbReference type="ARBA" id="ARBA00034704"/>
    </source>
</evidence>
<dbReference type="FunFam" id="3.40.850.10:FF:000019">
    <property type="entry name" value="Kinesin-like protein KIN-5D"/>
    <property type="match status" value="1"/>
</dbReference>
<dbReference type="InterPro" id="IPR019821">
    <property type="entry name" value="Kinesin_motor_CS"/>
</dbReference>
<evidence type="ECO:0000313" key="14">
    <source>
        <dbReference type="EMBL" id="KAK9827565.1"/>
    </source>
</evidence>
<evidence type="ECO:0000256" key="4">
    <source>
        <dbReference type="ARBA" id="ARBA00022741"/>
    </source>
</evidence>
<keyword evidence="4 10" id="KW-0547">Nucleotide-binding</keyword>
<dbReference type="SMART" id="SM00129">
    <property type="entry name" value="KISc"/>
    <property type="match status" value="1"/>
</dbReference>
<evidence type="ECO:0000256" key="7">
    <source>
        <dbReference type="ARBA" id="ARBA00023212"/>
    </source>
</evidence>
<comment type="function">
    <text evidence="9">Responsible for microtubule translocation. May be important for the organization of phragmoplast-specific arrays of microtubules. Plays an essential role in stabilizing the mitotic spindle. Required during mitotic cytokinesis.</text>
</comment>
<accession>A0AAW1R0W5</accession>
<dbReference type="GO" id="GO:0090307">
    <property type="term" value="P:mitotic spindle assembly"/>
    <property type="evidence" value="ECO:0007669"/>
    <property type="project" value="TreeGrafter"/>
</dbReference>
<feature type="region of interest" description="Disordered" evidence="12">
    <location>
        <begin position="810"/>
        <end position="834"/>
    </location>
</feature>
<dbReference type="GO" id="GO:0007018">
    <property type="term" value="P:microtubule-based movement"/>
    <property type="evidence" value="ECO:0007669"/>
    <property type="project" value="InterPro"/>
</dbReference>
<evidence type="ECO:0000256" key="6">
    <source>
        <dbReference type="ARBA" id="ARBA00023175"/>
    </source>
</evidence>
<dbReference type="SUPFAM" id="SSF52540">
    <property type="entry name" value="P-loop containing nucleoside triphosphate hydrolases"/>
    <property type="match status" value="1"/>
</dbReference>
<feature type="region of interest" description="Disordered" evidence="12">
    <location>
        <begin position="918"/>
        <end position="950"/>
    </location>
</feature>
<keyword evidence="2" id="KW-0963">Cytoplasm</keyword>
<dbReference type="EMBL" id="JALJOS010000018">
    <property type="protein sequence ID" value="KAK9827565.1"/>
    <property type="molecule type" value="Genomic_DNA"/>
</dbReference>
<dbReference type="PROSITE" id="PS00411">
    <property type="entry name" value="KINESIN_MOTOR_1"/>
    <property type="match status" value="1"/>
</dbReference>
<organism evidence="14 15">
    <name type="scientific">Apatococcus lobatus</name>
    <dbReference type="NCBI Taxonomy" id="904363"/>
    <lineage>
        <taxon>Eukaryota</taxon>
        <taxon>Viridiplantae</taxon>
        <taxon>Chlorophyta</taxon>
        <taxon>core chlorophytes</taxon>
        <taxon>Trebouxiophyceae</taxon>
        <taxon>Chlorellales</taxon>
        <taxon>Chlorellaceae</taxon>
        <taxon>Apatococcus</taxon>
    </lineage>
</organism>
<dbReference type="Proteomes" id="UP001438707">
    <property type="component" value="Unassembled WGS sequence"/>
</dbReference>
<feature type="region of interest" description="Disordered" evidence="12">
    <location>
        <begin position="970"/>
        <end position="992"/>
    </location>
</feature>
<evidence type="ECO:0000256" key="2">
    <source>
        <dbReference type="ARBA" id="ARBA00022490"/>
    </source>
</evidence>
<feature type="domain" description="Kinesin motor" evidence="13">
    <location>
        <begin position="14"/>
        <end position="355"/>
    </location>
</feature>
<keyword evidence="5 10" id="KW-0067">ATP-binding</keyword>
<feature type="compositionally biased region" description="Pro residues" evidence="12">
    <location>
        <begin position="927"/>
        <end position="936"/>
    </location>
</feature>
<proteinExistence type="inferred from homology"/>
<gene>
    <name evidence="14" type="ORF">WJX74_010806</name>
</gene>
<dbReference type="GO" id="GO:0008017">
    <property type="term" value="F:microtubule binding"/>
    <property type="evidence" value="ECO:0007669"/>
    <property type="project" value="InterPro"/>
</dbReference>
<keyword evidence="15" id="KW-1185">Reference proteome</keyword>
<feature type="compositionally biased region" description="Low complexity" evidence="12">
    <location>
        <begin position="971"/>
        <end position="984"/>
    </location>
</feature>
<comment type="caution">
    <text evidence="14">The sequence shown here is derived from an EMBL/GenBank/DDBJ whole genome shotgun (WGS) entry which is preliminary data.</text>
</comment>
<evidence type="ECO:0000259" key="13">
    <source>
        <dbReference type="PROSITE" id="PS50067"/>
    </source>
</evidence>
<dbReference type="InterPro" id="IPR001752">
    <property type="entry name" value="Kinesin_motor_dom"/>
</dbReference>
<dbReference type="InterPro" id="IPR027417">
    <property type="entry name" value="P-loop_NTPase"/>
</dbReference>
<evidence type="ECO:0000256" key="9">
    <source>
        <dbReference type="ARBA" id="ARBA00046159"/>
    </source>
</evidence>
<dbReference type="PROSITE" id="PS50067">
    <property type="entry name" value="KINESIN_MOTOR_2"/>
    <property type="match status" value="1"/>
</dbReference>
<sequence>MAARKGTSNLEAVNVQVILRCRPVNKDEIANRTPQVIQVNEKQSEVVFYQNVAGKMIGRSFHFDKCFGPESGQARLYDQAVSPIVEEVLDGFNCTIFAYGQTGTGKTYTMEGGDRNSEDGHDLSEVAGVIPRAINQIFHHLDSINSEYTVKCSFLELYNEETTDLLAIGDALSRTGDKNKLRMLEDKSGVVVQNLEEIIVKTSADIYGLLDRGSAKRRTAETLLNKQSSRSHSVFCVTVHMRETDTSGEEVIKTGKLHLVDLAGSENISRSGAVDMRAKEAGVINKSLLTLGRVITALVEGSGHIPYRDSKLTRLLRDSLGGRTKTCIIANIAPTVQCQEETLSTLDYAHRAKNIRNRPEVNQRVSKTAHIKELNAEIDKLKGELFATREKNGVYVPSDAYAAREEEEKANRMRIEMLEAELEGAKDGHRQELEQATADLRQTQEELAETYSALQRARQGLEERDFLIATHERSEDALAEHAAGLARSLQTSVQDLQSTFSLCEEGIGREQGNAVMLQALKESTMASLSGMQASLSEAAEQQTQRFQGLMTLVSGFLQQKDASFTSLQACPPSTLIGMGDQLSCISQTAAEAAMAAEFAAAQQLDGIQALTASHAAAAAQAGREAHEALAGAWSRLEGALHSQRTQLEAFTAEQAAGMQAWQEQLAQGLTGAMTSLQGASSAVQDTQAHAASAAAEQDAALHSLERDFQAQMQSDQAALQEQIAALLSGFAERKAGEVATAVAAVRQQLGSDHEACASDLHSLAATISSTSNGIQEVEAASSTRSIEVQSSLQGHRSTLQAAISQAAQQGGELEQLSSNAQTAAMDAASRQTDEGQSAVATAKLAFAETIQQGQQQCTSAVEAAASICQEASAGLQTSHAQDQALGAEASASAGAGCSHMSSFASASLTSLQGLQSELAPGLSSRLQPPPSGPLPTPHQVEMPPGDWLQQLRVPPCDQVLAQYHRLKSGTASPAPAAAAPAHSHFPSENDPPLETIAAVRSHPLEEHTSKFTLSLPRGSMTAGHKGSSLHLHEGRPLEERDSNRQQPDGFHPPPSPSAHALQTAQPSVTAVEREDQVPVNGP</sequence>